<evidence type="ECO:0000313" key="2">
    <source>
        <dbReference type="Proteomes" id="UP000526003"/>
    </source>
</evidence>
<name>A0A7X1KXG0_9PSED</name>
<keyword evidence="2" id="KW-1185">Reference proteome</keyword>
<proteinExistence type="predicted"/>
<dbReference type="EMBL" id="JACMYG010000006">
    <property type="protein sequence ID" value="MBC2689889.1"/>
    <property type="molecule type" value="Genomic_DNA"/>
</dbReference>
<sequence length="69" mass="7517">MSILSICIDRQDAIASRLALTRLSVALFAKAAELSPHVRNRPAKVGKPDFATDNAQFFHLRIDAPPLCG</sequence>
<dbReference type="RefSeq" id="WP_185818248.1">
    <property type="nucleotide sequence ID" value="NZ_JACMYG010000006.1"/>
</dbReference>
<reference evidence="1 2" key="1">
    <citation type="submission" date="2020-08" db="EMBL/GenBank/DDBJ databases">
        <title>Pseudomonas sp. nov.</title>
        <authorList>
            <person name="Gieschler S."/>
            <person name="Fiedler G."/>
            <person name="Brinks E."/>
            <person name="Boehnlein C."/>
            <person name="Franz C.M.A.P."/>
            <person name="Kabisch J."/>
        </authorList>
    </citation>
    <scope>NUCLEOTIDE SEQUENCE [LARGE SCALE GENOMIC DNA]</scope>
    <source>
        <strain evidence="1 2">MBT-1</strain>
    </source>
</reference>
<accession>A0A7X1KXG0</accession>
<organism evidence="1 2">
    <name type="scientific">Pseudomonas kielensis</name>
    <dbReference type="NCBI Taxonomy" id="2762577"/>
    <lineage>
        <taxon>Bacteria</taxon>
        <taxon>Pseudomonadati</taxon>
        <taxon>Pseudomonadota</taxon>
        <taxon>Gammaproteobacteria</taxon>
        <taxon>Pseudomonadales</taxon>
        <taxon>Pseudomonadaceae</taxon>
        <taxon>Pseudomonas</taxon>
    </lineage>
</organism>
<dbReference type="Proteomes" id="UP000526003">
    <property type="component" value="Unassembled WGS sequence"/>
</dbReference>
<comment type="caution">
    <text evidence="1">The sequence shown here is derived from an EMBL/GenBank/DDBJ whole genome shotgun (WGS) entry which is preliminary data.</text>
</comment>
<protein>
    <submittedName>
        <fullName evidence="1">Uncharacterized protein</fullName>
    </submittedName>
</protein>
<evidence type="ECO:0000313" key="1">
    <source>
        <dbReference type="EMBL" id="MBC2689889.1"/>
    </source>
</evidence>
<dbReference type="AlphaFoldDB" id="A0A7X1KXG0"/>
<gene>
    <name evidence="1" type="ORF">H7995_08775</name>
</gene>